<organism evidence="2 3">
    <name type="scientific">Populibacterium corticicola</name>
    <dbReference type="NCBI Taxonomy" id="1812826"/>
    <lineage>
        <taxon>Bacteria</taxon>
        <taxon>Bacillati</taxon>
        <taxon>Actinomycetota</taxon>
        <taxon>Actinomycetes</taxon>
        <taxon>Micrococcales</taxon>
        <taxon>Jonesiaceae</taxon>
        <taxon>Populibacterium</taxon>
    </lineage>
</organism>
<evidence type="ECO:0000259" key="1">
    <source>
        <dbReference type="Pfam" id="PF10263"/>
    </source>
</evidence>
<comment type="caution">
    <text evidence="2">The sequence shown here is derived from an EMBL/GenBank/DDBJ whole genome shotgun (WGS) entry which is preliminary data.</text>
</comment>
<sequence length="199" mass="22047">MSNLYSVEHYVQHALELLRSHGIPGNWQVIFVPGMGQRLGTCNSSRRVIRISQAHFEGSPHEQILDTVRHEVAHAIVHHLHGSGVKPHGPEWKAVALRLGATPRASVPPTPQQKAARTAAREIIRASGRAPKRQRRPSFYAPSLGRVIQAGDLMTYGPHTYRVLETKRTRFTGTRLDNDRTYSIPAALLTKAALTPAPN</sequence>
<proteinExistence type="predicted"/>
<dbReference type="Pfam" id="PF10263">
    <property type="entry name" value="SprT-like"/>
    <property type="match status" value="1"/>
</dbReference>
<dbReference type="Proteomes" id="UP001597391">
    <property type="component" value="Unassembled WGS sequence"/>
</dbReference>
<dbReference type="RefSeq" id="WP_377465274.1">
    <property type="nucleotide sequence ID" value="NZ_JBHUOP010000002.1"/>
</dbReference>
<evidence type="ECO:0000313" key="2">
    <source>
        <dbReference type="EMBL" id="MFD2839727.1"/>
    </source>
</evidence>
<dbReference type="EMBL" id="JBHUOP010000002">
    <property type="protein sequence ID" value="MFD2839727.1"/>
    <property type="molecule type" value="Genomic_DNA"/>
</dbReference>
<accession>A0ABW5XDM9</accession>
<name>A0ABW5XDM9_9MICO</name>
<reference evidence="3" key="1">
    <citation type="journal article" date="2019" name="Int. J. Syst. Evol. Microbiol.">
        <title>The Global Catalogue of Microorganisms (GCM) 10K type strain sequencing project: providing services to taxonomists for standard genome sequencing and annotation.</title>
        <authorList>
            <consortium name="The Broad Institute Genomics Platform"/>
            <consortium name="The Broad Institute Genome Sequencing Center for Infectious Disease"/>
            <person name="Wu L."/>
            <person name="Ma J."/>
        </authorList>
    </citation>
    <scope>NUCLEOTIDE SEQUENCE [LARGE SCALE GENOMIC DNA]</scope>
    <source>
        <strain evidence="3">KCTC 33576</strain>
    </source>
</reference>
<evidence type="ECO:0000313" key="3">
    <source>
        <dbReference type="Proteomes" id="UP001597391"/>
    </source>
</evidence>
<dbReference type="InterPro" id="IPR006640">
    <property type="entry name" value="SprT-like_domain"/>
</dbReference>
<feature type="domain" description="SprT-like" evidence="1">
    <location>
        <begin position="24"/>
        <end position="103"/>
    </location>
</feature>
<protein>
    <submittedName>
        <fullName evidence="2">SprT-like domain-containing protein</fullName>
    </submittedName>
</protein>
<gene>
    <name evidence="2" type="ORF">ACFSYH_03985</name>
</gene>
<keyword evidence="3" id="KW-1185">Reference proteome</keyword>